<comment type="caution">
    <text evidence="1">The sequence shown here is derived from an EMBL/GenBank/DDBJ whole genome shotgun (WGS) entry which is preliminary data.</text>
</comment>
<keyword evidence="2" id="KW-1185">Reference proteome</keyword>
<accession>A0A9N9FXY5</accession>
<protein>
    <submittedName>
        <fullName evidence="1">11920_t:CDS:1</fullName>
    </submittedName>
</protein>
<sequence>MDINSPHLSARFSSSSAILSSDEIRLTFASEFSKRLSSLDLLIIGTRFVFLIYGSPVVLSDGFVANNPFLGLNLLEYRIGI</sequence>
<dbReference type="AlphaFoldDB" id="A0A9N9FXY5"/>
<organism evidence="1 2">
    <name type="scientific">Funneliformis caledonium</name>
    <dbReference type="NCBI Taxonomy" id="1117310"/>
    <lineage>
        <taxon>Eukaryota</taxon>
        <taxon>Fungi</taxon>
        <taxon>Fungi incertae sedis</taxon>
        <taxon>Mucoromycota</taxon>
        <taxon>Glomeromycotina</taxon>
        <taxon>Glomeromycetes</taxon>
        <taxon>Glomerales</taxon>
        <taxon>Glomeraceae</taxon>
        <taxon>Funneliformis</taxon>
    </lineage>
</organism>
<dbReference type="EMBL" id="CAJVPQ010001690">
    <property type="protein sequence ID" value="CAG8565305.1"/>
    <property type="molecule type" value="Genomic_DNA"/>
</dbReference>
<evidence type="ECO:0000313" key="2">
    <source>
        <dbReference type="Proteomes" id="UP000789570"/>
    </source>
</evidence>
<proteinExistence type="predicted"/>
<evidence type="ECO:0000313" key="1">
    <source>
        <dbReference type="EMBL" id="CAG8565305.1"/>
    </source>
</evidence>
<dbReference type="Proteomes" id="UP000789570">
    <property type="component" value="Unassembled WGS sequence"/>
</dbReference>
<reference evidence="1" key="1">
    <citation type="submission" date="2021-06" db="EMBL/GenBank/DDBJ databases">
        <authorList>
            <person name="Kallberg Y."/>
            <person name="Tangrot J."/>
            <person name="Rosling A."/>
        </authorList>
    </citation>
    <scope>NUCLEOTIDE SEQUENCE</scope>
    <source>
        <strain evidence="1">UK204</strain>
    </source>
</reference>
<gene>
    <name evidence="1" type="ORF">FCALED_LOCUS6816</name>
</gene>
<feature type="non-terminal residue" evidence="1">
    <location>
        <position position="81"/>
    </location>
</feature>
<feature type="non-terminal residue" evidence="1">
    <location>
        <position position="1"/>
    </location>
</feature>
<name>A0A9N9FXY5_9GLOM</name>